<comment type="caution">
    <text evidence="3">The sequence shown here is derived from an EMBL/GenBank/DDBJ whole genome shotgun (WGS) entry which is preliminary data.</text>
</comment>
<dbReference type="PANTHER" id="PTHR12482">
    <property type="entry name" value="LIPASE ROG1-RELATED-RELATED"/>
    <property type="match status" value="1"/>
</dbReference>
<sequence length="368" mass="40318">GTNSGQRHQGLRAQAMSTTANESSISSKGNSRNHPDHLLVLVHGILASTADWTYAEAELKRRLGKNFLIYVSSSNTYTKTFTGIDGAGKRLADEVLQVVKKTESLKRISFLAHSLGGLFARYAIAVLYSTAGNSQSTSFSKGGMIAGLEPINFITLATPHLGVRGKRQLPFLLGVPILEKLAAPMAPLFVGRTGSQLFLTDGKPNKPPLLLRMASDCEDRKFLSALGVFKCRIAYANVSYDRILSPPRQSLDGYKHVVDVEYYPPVPSDGPQFPPEAVKAKEAAQKAPDTQKTTEYHEIVEEEMIQGLQQLGWRKVDVSFHSSFWPFFAHNNIHVLYPPVLSDDDGVIAHVAESLRQQEASSILVASL</sequence>
<dbReference type="PANTHER" id="PTHR12482:SF11">
    <property type="entry name" value="LIPASE YOR059C ISOFORM X1"/>
    <property type="match status" value="1"/>
</dbReference>
<gene>
    <name evidence="3" type="ORF">L195_g009642</name>
</gene>
<reference evidence="3 4" key="1">
    <citation type="journal article" date="2014" name="Am. J. Bot.">
        <title>Genome assembly and annotation for red clover (Trifolium pratense; Fabaceae).</title>
        <authorList>
            <person name="Istvanek J."/>
            <person name="Jaros M."/>
            <person name="Krenek A."/>
            <person name="Repkova J."/>
        </authorList>
    </citation>
    <scope>NUCLEOTIDE SEQUENCE [LARGE SCALE GENOMIC DNA]</scope>
    <source>
        <strain evidence="4">cv. Tatra</strain>
        <tissue evidence="3">Young leaves</tissue>
    </source>
</reference>
<evidence type="ECO:0000256" key="1">
    <source>
        <dbReference type="SAM" id="MobiDB-lite"/>
    </source>
</evidence>
<dbReference type="AlphaFoldDB" id="A0A2K3PCH6"/>
<dbReference type="Gene3D" id="3.40.50.1820">
    <property type="entry name" value="alpha/beta hydrolase"/>
    <property type="match status" value="1"/>
</dbReference>
<name>A0A2K3PCH6_TRIPR</name>
<proteinExistence type="predicted"/>
<accession>A0A2K3PCH6</accession>
<evidence type="ECO:0000259" key="2">
    <source>
        <dbReference type="Pfam" id="PF05057"/>
    </source>
</evidence>
<feature type="region of interest" description="Disordered" evidence="1">
    <location>
        <begin position="1"/>
        <end position="32"/>
    </location>
</feature>
<evidence type="ECO:0000313" key="4">
    <source>
        <dbReference type="Proteomes" id="UP000236291"/>
    </source>
</evidence>
<protein>
    <submittedName>
        <fullName evidence="3">Protein FAM135B</fullName>
    </submittedName>
</protein>
<dbReference type="InterPro" id="IPR029058">
    <property type="entry name" value="AB_hydrolase_fold"/>
</dbReference>
<reference evidence="3 4" key="2">
    <citation type="journal article" date="2017" name="Front. Plant Sci.">
        <title>Gene Classification and Mining of Molecular Markers Useful in Red Clover (Trifolium pratense) Breeding.</title>
        <authorList>
            <person name="Istvanek J."/>
            <person name="Dluhosova J."/>
            <person name="Dluhos P."/>
            <person name="Patkova L."/>
            <person name="Nedelnik J."/>
            <person name="Repkova J."/>
        </authorList>
    </citation>
    <scope>NUCLEOTIDE SEQUENCE [LARGE SCALE GENOMIC DNA]</scope>
    <source>
        <strain evidence="4">cv. Tatra</strain>
        <tissue evidence="3">Young leaves</tissue>
    </source>
</reference>
<feature type="domain" description="DUF676" evidence="2">
    <location>
        <begin position="33"/>
        <end position="243"/>
    </location>
</feature>
<evidence type="ECO:0000313" key="3">
    <source>
        <dbReference type="EMBL" id="PNY12996.1"/>
    </source>
</evidence>
<dbReference type="FunFam" id="3.40.50.1820:FF:000175">
    <property type="entry name" value="Hydrolase-like protein family"/>
    <property type="match status" value="1"/>
</dbReference>
<dbReference type="InterPro" id="IPR007751">
    <property type="entry name" value="DUF676_lipase-like"/>
</dbReference>
<feature type="compositionally biased region" description="Polar residues" evidence="1">
    <location>
        <begin position="15"/>
        <end position="32"/>
    </location>
</feature>
<dbReference type="Proteomes" id="UP000236291">
    <property type="component" value="Unassembled WGS sequence"/>
</dbReference>
<organism evidence="3 4">
    <name type="scientific">Trifolium pratense</name>
    <name type="common">Red clover</name>
    <dbReference type="NCBI Taxonomy" id="57577"/>
    <lineage>
        <taxon>Eukaryota</taxon>
        <taxon>Viridiplantae</taxon>
        <taxon>Streptophyta</taxon>
        <taxon>Embryophyta</taxon>
        <taxon>Tracheophyta</taxon>
        <taxon>Spermatophyta</taxon>
        <taxon>Magnoliopsida</taxon>
        <taxon>eudicotyledons</taxon>
        <taxon>Gunneridae</taxon>
        <taxon>Pentapetalae</taxon>
        <taxon>rosids</taxon>
        <taxon>fabids</taxon>
        <taxon>Fabales</taxon>
        <taxon>Fabaceae</taxon>
        <taxon>Papilionoideae</taxon>
        <taxon>50 kb inversion clade</taxon>
        <taxon>NPAAA clade</taxon>
        <taxon>Hologalegina</taxon>
        <taxon>IRL clade</taxon>
        <taxon>Trifolieae</taxon>
        <taxon>Trifolium</taxon>
    </lineage>
</organism>
<dbReference type="InterPro" id="IPR044294">
    <property type="entry name" value="Lipase-like"/>
</dbReference>
<dbReference type="EMBL" id="ASHM01005729">
    <property type="protein sequence ID" value="PNY12996.1"/>
    <property type="molecule type" value="Genomic_DNA"/>
</dbReference>
<dbReference type="STRING" id="57577.A0A2K3PCH6"/>
<feature type="non-terminal residue" evidence="3">
    <location>
        <position position="1"/>
    </location>
</feature>
<dbReference type="Pfam" id="PF05057">
    <property type="entry name" value="DUF676"/>
    <property type="match status" value="1"/>
</dbReference>
<dbReference type="SUPFAM" id="SSF53474">
    <property type="entry name" value="alpha/beta-Hydrolases"/>
    <property type="match status" value="1"/>
</dbReference>